<protein>
    <recommendedName>
        <fullName evidence="1">F-box domain-containing protein</fullName>
    </recommendedName>
</protein>
<organism evidence="2 3">
    <name type="scientific">Amanita muscaria (strain Koide BX008)</name>
    <dbReference type="NCBI Taxonomy" id="946122"/>
    <lineage>
        <taxon>Eukaryota</taxon>
        <taxon>Fungi</taxon>
        <taxon>Dikarya</taxon>
        <taxon>Basidiomycota</taxon>
        <taxon>Agaricomycotina</taxon>
        <taxon>Agaricomycetes</taxon>
        <taxon>Agaricomycetidae</taxon>
        <taxon>Agaricales</taxon>
        <taxon>Pluteineae</taxon>
        <taxon>Amanitaceae</taxon>
        <taxon>Amanita</taxon>
    </lineage>
</organism>
<dbReference type="EMBL" id="KN818388">
    <property type="protein sequence ID" value="KIL56990.1"/>
    <property type="molecule type" value="Genomic_DNA"/>
</dbReference>
<proteinExistence type="predicted"/>
<dbReference type="InterPro" id="IPR036047">
    <property type="entry name" value="F-box-like_dom_sf"/>
</dbReference>
<dbReference type="InterPro" id="IPR001810">
    <property type="entry name" value="F-box_dom"/>
</dbReference>
<feature type="domain" description="F-box" evidence="1">
    <location>
        <begin position="11"/>
        <end position="49"/>
    </location>
</feature>
<dbReference type="HOGENOM" id="CLU_064969_0_0_1"/>
<accession>A0A0C2S2W8</accession>
<dbReference type="Pfam" id="PF12937">
    <property type="entry name" value="F-box-like"/>
    <property type="match status" value="1"/>
</dbReference>
<gene>
    <name evidence="2" type="ORF">M378DRAFT_28145</name>
</gene>
<evidence type="ECO:0000313" key="2">
    <source>
        <dbReference type="EMBL" id="KIL56990.1"/>
    </source>
</evidence>
<dbReference type="AlphaFoldDB" id="A0A0C2S2W8"/>
<sequence length="384" mass="43577">MTLKLNDFAAELLHCIFRFCSQIDLASLSQVDSTFREAAEDVLYRHIYISFFPFDLIPDKTWQSWAITKKSLFHTLASNPQKAALLRYLQVQFEDIGYHDATQANRSILGRIADALQNAPNLVDLRIMVKQYSEGKLSEAIKSGHFQLHTLYCDSFQDLEGIMVSHRHLRLLGIYAVRDHFFPHATELVKNLHNNRNLPGIFMLGSHGFTNNFSQLTLFPELYVPGQTFTLCRDIATSLGQDRGKRHDSGSMDDHHRGLEIQIVDFSYAKTAIICEVVEAMAECFVGCHDFSMGVQNSIVEGIASKPWRIPGLLTSISRFKQLRRLRFYVYDDESLHQVAMDLRPLLSNELVPACPTLVAAFVNAPSVAAHMALDSDWNVIYYG</sequence>
<reference evidence="2 3" key="1">
    <citation type="submission" date="2014-04" db="EMBL/GenBank/DDBJ databases">
        <title>Evolutionary Origins and Diversification of the Mycorrhizal Mutualists.</title>
        <authorList>
            <consortium name="DOE Joint Genome Institute"/>
            <consortium name="Mycorrhizal Genomics Consortium"/>
            <person name="Kohler A."/>
            <person name="Kuo A."/>
            <person name="Nagy L.G."/>
            <person name="Floudas D."/>
            <person name="Copeland A."/>
            <person name="Barry K.W."/>
            <person name="Cichocki N."/>
            <person name="Veneault-Fourrey C."/>
            <person name="LaButti K."/>
            <person name="Lindquist E.A."/>
            <person name="Lipzen A."/>
            <person name="Lundell T."/>
            <person name="Morin E."/>
            <person name="Murat C."/>
            <person name="Riley R."/>
            <person name="Ohm R."/>
            <person name="Sun H."/>
            <person name="Tunlid A."/>
            <person name="Henrissat B."/>
            <person name="Grigoriev I.V."/>
            <person name="Hibbett D.S."/>
            <person name="Martin F."/>
        </authorList>
    </citation>
    <scope>NUCLEOTIDE SEQUENCE [LARGE SCALE GENOMIC DNA]</scope>
    <source>
        <strain evidence="2 3">Koide BX008</strain>
    </source>
</reference>
<dbReference type="SUPFAM" id="SSF81383">
    <property type="entry name" value="F-box domain"/>
    <property type="match status" value="1"/>
</dbReference>
<keyword evidence="3" id="KW-1185">Reference proteome</keyword>
<evidence type="ECO:0000313" key="3">
    <source>
        <dbReference type="Proteomes" id="UP000054549"/>
    </source>
</evidence>
<dbReference type="OrthoDB" id="3062746at2759"/>
<dbReference type="Proteomes" id="UP000054549">
    <property type="component" value="Unassembled WGS sequence"/>
</dbReference>
<name>A0A0C2S2W8_AMAMK</name>
<dbReference type="CDD" id="cd09917">
    <property type="entry name" value="F-box_SF"/>
    <property type="match status" value="1"/>
</dbReference>
<dbReference type="InParanoid" id="A0A0C2S2W8"/>
<evidence type="ECO:0000259" key="1">
    <source>
        <dbReference type="Pfam" id="PF12937"/>
    </source>
</evidence>